<dbReference type="STRING" id="857087.Metme_4599"/>
<keyword evidence="12" id="KW-0997">Cell inner membrane</keyword>
<dbReference type="Proteomes" id="UP000008888">
    <property type="component" value="Chromosome"/>
</dbReference>
<evidence type="ECO:0000256" key="6">
    <source>
        <dbReference type="ARBA" id="ARBA00022692"/>
    </source>
</evidence>
<dbReference type="InterPro" id="IPR023051">
    <property type="entry name" value="Kup"/>
</dbReference>
<reference key="2">
    <citation type="submission" date="2011-05" db="EMBL/GenBank/DDBJ databases">
        <title>Complete genome sequence of the aerobic marine methanotroph Methylomonas methanica MC09.</title>
        <authorList>
            <person name="Boden R."/>
            <person name="Cunliffe M."/>
            <person name="Scanlan J."/>
            <person name="Moussard H."/>
            <person name="Kits K.D."/>
            <person name="Klotz M."/>
            <person name="Jetten M."/>
            <person name="Vuilleumier S."/>
            <person name="Han J."/>
            <person name="Peters L."/>
            <person name="Mikhailova N."/>
            <person name="Teshima H."/>
            <person name="Tapia R."/>
            <person name="Kyrpides N."/>
            <person name="Ivanova N."/>
            <person name="Pagani I."/>
            <person name="Cheng J.-F."/>
            <person name="Goodwin L."/>
            <person name="Han C."/>
            <person name="Hauser L."/>
            <person name="Land M."/>
            <person name="Lapidus A."/>
            <person name="Lucas S."/>
            <person name="Pitluck S."/>
            <person name="Woyke T."/>
            <person name="Stein L.Y."/>
            <person name="Murrell C."/>
        </authorList>
    </citation>
    <scope>NUCLEOTIDE SEQUENCE</scope>
    <source>
        <strain>MC09</strain>
    </source>
</reference>
<protein>
    <recommendedName>
        <fullName evidence="12">Probable potassium transport system protein Kup</fullName>
    </recommendedName>
</protein>
<dbReference type="OrthoDB" id="9805577at2"/>
<feature type="transmembrane region" description="Helical" evidence="12">
    <location>
        <begin position="249"/>
        <end position="271"/>
    </location>
</feature>
<dbReference type="InterPro" id="IPR053951">
    <property type="entry name" value="K_trans_N"/>
</dbReference>
<dbReference type="AlphaFoldDB" id="G0A6F2"/>
<dbReference type="HOGENOM" id="CLU_008142_4_2_6"/>
<reference evidence="16" key="3">
    <citation type="submission" date="2011-05" db="EMBL/GenBank/DDBJ databases">
        <title>Complete sequence of Methylomonas methanica MC09.</title>
        <authorList>
            <consortium name="US DOE Joint Genome Institute"/>
            <person name="Lucas S."/>
            <person name="Han J."/>
            <person name="Lapidus A."/>
            <person name="Cheng J.-F."/>
            <person name="Goodwin L."/>
            <person name="Pitluck S."/>
            <person name="Peters L."/>
            <person name="Mikhailova N."/>
            <person name="Teshima H."/>
            <person name="Han C."/>
            <person name="Tapia R."/>
            <person name="Land M."/>
            <person name="Hauser L."/>
            <person name="Kyrpides N."/>
            <person name="Ivanova N."/>
            <person name="Pagani I."/>
            <person name="Stein L."/>
            <person name="Woyke T."/>
        </authorList>
    </citation>
    <scope>NUCLEOTIDE SEQUENCE [LARGE SCALE GENOMIC DNA]</scope>
    <source>
        <strain evidence="16">MC09</strain>
    </source>
</reference>
<evidence type="ECO:0000256" key="7">
    <source>
        <dbReference type="ARBA" id="ARBA00022847"/>
    </source>
</evidence>
<feature type="transmembrane region" description="Helical" evidence="12">
    <location>
        <begin position="48"/>
        <end position="67"/>
    </location>
</feature>
<evidence type="ECO:0000256" key="4">
    <source>
        <dbReference type="ARBA" id="ARBA00022475"/>
    </source>
</evidence>
<feature type="transmembrane region" description="Helical" evidence="12">
    <location>
        <begin position="105"/>
        <end position="133"/>
    </location>
</feature>
<evidence type="ECO:0000313" key="16">
    <source>
        <dbReference type="Proteomes" id="UP000008888"/>
    </source>
</evidence>
<evidence type="ECO:0000313" key="15">
    <source>
        <dbReference type="EMBL" id="AEG02937.1"/>
    </source>
</evidence>
<dbReference type="Pfam" id="PF02705">
    <property type="entry name" value="K_trans"/>
    <property type="match status" value="1"/>
</dbReference>
<dbReference type="HAMAP" id="MF_01522">
    <property type="entry name" value="Kup"/>
    <property type="match status" value="1"/>
</dbReference>
<feature type="domain" description="K+ potassium transporter C-terminal" evidence="14">
    <location>
        <begin position="478"/>
        <end position="628"/>
    </location>
</feature>
<dbReference type="EMBL" id="CP002738">
    <property type="protein sequence ID" value="AEG02937.1"/>
    <property type="molecule type" value="Genomic_DNA"/>
</dbReference>
<feature type="transmembrane region" description="Helical" evidence="12">
    <location>
        <begin position="173"/>
        <end position="194"/>
    </location>
</feature>
<keyword evidence="11 12" id="KW-0472">Membrane</keyword>
<evidence type="ECO:0000256" key="11">
    <source>
        <dbReference type="ARBA" id="ARBA00023136"/>
    </source>
</evidence>
<keyword evidence="6 12" id="KW-0812">Transmembrane</keyword>
<keyword evidence="7 12" id="KW-0769">Symport</keyword>
<gene>
    <name evidence="12" type="primary">kup</name>
    <name evidence="15" type="ordered locus">Metme_4599</name>
</gene>
<comment type="subcellular location">
    <subcellularLocation>
        <location evidence="12">Cell inner membrane</location>
        <topology evidence="12">Multi-pass membrane protein</topology>
    </subcellularLocation>
    <subcellularLocation>
        <location evidence="1">Membrane</location>
        <topology evidence="1">Multi-pass membrane protein</topology>
    </subcellularLocation>
</comment>
<comment type="function">
    <text evidence="12">Transport of potassium into the cell. Likely operates as a K(+):H(+) symporter.</text>
</comment>
<reference evidence="15 16" key="1">
    <citation type="journal article" date="2011" name="J. Bacteriol.">
        <title>Complete Genome Sequence of the Aerobic Marine Methanotroph Methylomonas methanica MC09.</title>
        <authorList>
            <person name="Boden R."/>
            <person name="Cunliffe M."/>
            <person name="Scanlan J."/>
            <person name="Moussard H."/>
            <person name="Kits K.D."/>
            <person name="Klotz M.G."/>
            <person name="Jetten M.S."/>
            <person name="Vuilleumier S."/>
            <person name="Han J."/>
            <person name="Peters L."/>
            <person name="Mikhailova N."/>
            <person name="Teshima H."/>
            <person name="Tapia R."/>
            <person name="Kyrpides N."/>
            <person name="Ivanova N."/>
            <person name="Pagani I."/>
            <person name="Cheng J.F."/>
            <person name="Goodwin L."/>
            <person name="Han C."/>
            <person name="Hauser L."/>
            <person name="Land M.L."/>
            <person name="Lapidus A."/>
            <person name="Lucas S."/>
            <person name="Pitluck S."/>
            <person name="Woyke T."/>
            <person name="Stein L."/>
            <person name="Murrell J.C."/>
        </authorList>
    </citation>
    <scope>NUCLEOTIDE SEQUENCE [LARGE SCALE GENOMIC DNA]</scope>
    <source>
        <strain evidence="15 16">MC09</strain>
    </source>
</reference>
<dbReference type="RefSeq" id="WP_013821150.1">
    <property type="nucleotide sequence ID" value="NC_015572.1"/>
</dbReference>
<feature type="transmembrane region" description="Helical" evidence="12">
    <location>
        <begin position="12"/>
        <end position="36"/>
    </location>
</feature>
<feature type="domain" description="K+ potassium transporter integral membrane" evidence="13">
    <location>
        <begin position="17"/>
        <end position="465"/>
    </location>
</feature>
<comment type="similarity">
    <text evidence="2 12">Belongs to the HAK/KUP transporter (TC 2.A.72) family.</text>
</comment>
<evidence type="ECO:0000256" key="2">
    <source>
        <dbReference type="ARBA" id="ARBA00007019"/>
    </source>
</evidence>
<dbReference type="PANTHER" id="PTHR30540:SF79">
    <property type="entry name" value="LOW AFFINITY POTASSIUM TRANSPORT SYSTEM PROTEIN KUP"/>
    <property type="match status" value="1"/>
</dbReference>
<accession>G0A6F2</accession>
<keyword evidence="9 12" id="KW-1133">Transmembrane helix</keyword>
<proteinExistence type="inferred from homology"/>
<evidence type="ECO:0000256" key="3">
    <source>
        <dbReference type="ARBA" id="ARBA00022448"/>
    </source>
</evidence>
<evidence type="ECO:0000256" key="1">
    <source>
        <dbReference type="ARBA" id="ARBA00004141"/>
    </source>
</evidence>
<dbReference type="GO" id="GO:0015079">
    <property type="term" value="F:potassium ion transmembrane transporter activity"/>
    <property type="evidence" value="ECO:0007669"/>
    <property type="project" value="UniProtKB-UniRule"/>
</dbReference>
<evidence type="ECO:0000256" key="8">
    <source>
        <dbReference type="ARBA" id="ARBA00022958"/>
    </source>
</evidence>
<feature type="transmembrane region" description="Helical" evidence="12">
    <location>
        <begin position="214"/>
        <end position="237"/>
    </location>
</feature>
<comment type="catalytic activity">
    <reaction evidence="12">
        <text>K(+)(in) + H(+)(in) = K(+)(out) + H(+)(out)</text>
        <dbReference type="Rhea" id="RHEA:28490"/>
        <dbReference type="ChEBI" id="CHEBI:15378"/>
        <dbReference type="ChEBI" id="CHEBI:29103"/>
    </reaction>
</comment>
<name>G0A6F2_METMM</name>
<dbReference type="InterPro" id="IPR003855">
    <property type="entry name" value="K+_transporter"/>
</dbReference>
<dbReference type="PANTHER" id="PTHR30540">
    <property type="entry name" value="OSMOTIC STRESS POTASSIUM TRANSPORTER"/>
    <property type="match status" value="1"/>
</dbReference>
<keyword evidence="5 12" id="KW-0633">Potassium transport</keyword>
<feature type="transmembrane region" description="Helical" evidence="12">
    <location>
        <begin position="291"/>
        <end position="320"/>
    </location>
</feature>
<evidence type="ECO:0000256" key="12">
    <source>
        <dbReference type="HAMAP-Rule" id="MF_01522"/>
    </source>
</evidence>
<evidence type="ECO:0000256" key="9">
    <source>
        <dbReference type="ARBA" id="ARBA00022989"/>
    </source>
</evidence>
<feature type="transmembrane region" description="Helical" evidence="12">
    <location>
        <begin position="367"/>
        <end position="390"/>
    </location>
</feature>
<feature type="transmembrane region" description="Helical" evidence="12">
    <location>
        <begin position="427"/>
        <end position="445"/>
    </location>
</feature>
<dbReference type="Pfam" id="PF22776">
    <property type="entry name" value="K_trans_C"/>
    <property type="match status" value="1"/>
</dbReference>
<dbReference type="GO" id="GO:0005886">
    <property type="term" value="C:plasma membrane"/>
    <property type="evidence" value="ECO:0007669"/>
    <property type="project" value="UniProtKB-SubCell"/>
</dbReference>
<keyword evidence="4 12" id="KW-1003">Cell membrane</keyword>
<keyword evidence="10 12" id="KW-0406">Ion transport</keyword>
<evidence type="ECO:0000259" key="14">
    <source>
        <dbReference type="Pfam" id="PF22776"/>
    </source>
</evidence>
<evidence type="ECO:0000259" key="13">
    <source>
        <dbReference type="Pfam" id="PF02705"/>
    </source>
</evidence>
<evidence type="ECO:0000256" key="5">
    <source>
        <dbReference type="ARBA" id="ARBA00022538"/>
    </source>
</evidence>
<dbReference type="KEGG" id="mmt:Metme_4599"/>
<keyword evidence="3 12" id="KW-0813">Transport</keyword>
<dbReference type="GO" id="GO:0015293">
    <property type="term" value="F:symporter activity"/>
    <property type="evidence" value="ECO:0007669"/>
    <property type="project" value="UniProtKB-UniRule"/>
</dbReference>
<dbReference type="InterPro" id="IPR053952">
    <property type="entry name" value="K_trans_C"/>
</dbReference>
<keyword evidence="16" id="KW-1185">Reference proteome</keyword>
<feature type="transmembrane region" description="Helical" evidence="12">
    <location>
        <begin position="145"/>
        <end position="161"/>
    </location>
</feature>
<feature type="transmembrane region" description="Helical" evidence="12">
    <location>
        <begin position="341"/>
        <end position="361"/>
    </location>
</feature>
<feature type="transmembrane region" description="Helical" evidence="12">
    <location>
        <begin position="402"/>
        <end position="421"/>
    </location>
</feature>
<keyword evidence="8 12" id="KW-0630">Potassium</keyword>
<dbReference type="eggNOG" id="COG3158">
    <property type="taxonomic scope" value="Bacteria"/>
</dbReference>
<evidence type="ECO:0000256" key="10">
    <source>
        <dbReference type="ARBA" id="ARBA00023065"/>
    </source>
</evidence>
<sequence length="628" mass="69988">MSAKPPASPKERFTYLAYCAIGVVFADIGTSPLYALKEIFHGGLPADTGHILGVLSLIFWALTLVVATKYTTFIMRADNQGEGGIIALMALALQSCKYHPKRKRLVLFLGLLGASLFYGDSIITPAISVLSAIEGIKVISPRFENLVIPLTLIVLSALFILQTKGSRQLSHFFSPIMAIWFAVLAILGLVNIVEYPEVLMAINPVYAFKLMLELGWQAFVIMGGVVLVITGAETLYADMGNFGLKPIRLAWFGYVFPALLLNYFGQGALLINNPEALINPFYMMAPGWLLYPMMILAILATCITSQAVISGAFSVTRQAIKLGYCPRMDIQHVTHKGLGQLYMPTVNWLLMASVLLLVISFKSSSALASAYGIAVTGTMIVDTILAFIVIQTLSHWGKITNISFLSLFLLIDLMFLASNSLKIQTGGWLPLAVASLLFVIMTTWIRGKEMLAKYLEERRVLFEELQEQIKSRPLVTVPGTAIYMARSLHGVPQVLLHNLEHNHVMHSKIVVLTIVTKEEPYVDEAHRVKIRSFGDTGNFFRVKLYFGFQEEQDVRRALQLCCHEGLDVDQKTVSFFIGSERLVFRRKNPMPTWQRSLFRFLTHNSASPIAFFKIPVDRVIELGIRVEL</sequence>
<organism evidence="15 16">
    <name type="scientific">Methylomonas methanica (strain DSM 25384 / MC09)</name>
    <dbReference type="NCBI Taxonomy" id="857087"/>
    <lineage>
        <taxon>Bacteria</taxon>
        <taxon>Pseudomonadati</taxon>
        <taxon>Pseudomonadota</taxon>
        <taxon>Gammaproteobacteria</taxon>
        <taxon>Methylococcales</taxon>
        <taxon>Methylococcaceae</taxon>
        <taxon>Methylomonas</taxon>
    </lineage>
</organism>